<comment type="caution">
    <text evidence="1">The sequence shown here is derived from an EMBL/GenBank/DDBJ whole genome shotgun (WGS) entry which is preliminary data.</text>
</comment>
<evidence type="ECO:0000313" key="2">
    <source>
        <dbReference type="Proteomes" id="UP001597492"/>
    </source>
</evidence>
<accession>A0ABW5UU89</accession>
<dbReference type="EMBL" id="JBHUNE010000001">
    <property type="protein sequence ID" value="MFD2757023.1"/>
    <property type="molecule type" value="Genomic_DNA"/>
</dbReference>
<protein>
    <submittedName>
        <fullName evidence="1">DUF4262 domain-containing protein</fullName>
    </submittedName>
</protein>
<sequence>MSNDISDAQLEAWLDQEARRIAETIRTHRWAVEYIMGERETPPFAYTVGLFGLGHPELIVFGLDHSSSGQLLNSFGERILEGGDLLPGEVITPEGADTQVRVEVFPDPGAALYGANDFYHRPREYSVPAL</sequence>
<keyword evidence="2" id="KW-1185">Reference proteome</keyword>
<name>A0ABW5UU89_9MICO</name>
<reference evidence="2" key="1">
    <citation type="journal article" date="2019" name="Int. J. Syst. Evol. Microbiol.">
        <title>The Global Catalogue of Microorganisms (GCM) 10K type strain sequencing project: providing services to taxonomists for standard genome sequencing and annotation.</title>
        <authorList>
            <consortium name="The Broad Institute Genomics Platform"/>
            <consortium name="The Broad Institute Genome Sequencing Center for Infectious Disease"/>
            <person name="Wu L."/>
            <person name="Ma J."/>
        </authorList>
    </citation>
    <scope>NUCLEOTIDE SEQUENCE [LARGE SCALE GENOMIC DNA]</scope>
    <source>
        <strain evidence="2">TISTR 1514</strain>
    </source>
</reference>
<evidence type="ECO:0000313" key="1">
    <source>
        <dbReference type="EMBL" id="MFD2757023.1"/>
    </source>
</evidence>
<dbReference type="Proteomes" id="UP001597492">
    <property type="component" value="Unassembled WGS sequence"/>
</dbReference>
<dbReference type="InterPro" id="IPR025358">
    <property type="entry name" value="DUF4262"/>
</dbReference>
<proteinExistence type="predicted"/>
<gene>
    <name evidence="1" type="ORF">ACFSW7_01365</name>
</gene>
<dbReference type="Pfam" id="PF14081">
    <property type="entry name" value="DUF4262"/>
    <property type="match status" value="1"/>
</dbReference>
<dbReference type="RefSeq" id="WP_019618878.1">
    <property type="nucleotide sequence ID" value="NZ_JBHUNE010000001.1"/>
</dbReference>
<organism evidence="1 2">
    <name type="scientific">Gulosibacter faecalis</name>
    <dbReference type="NCBI Taxonomy" id="272240"/>
    <lineage>
        <taxon>Bacteria</taxon>
        <taxon>Bacillati</taxon>
        <taxon>Actinomycetota</taxon>
        <taxon>Actinomycetes</taxon>
        <taxon>Micrococcales</taxon>
        <taxon>Microbacteriaceae</taxon>
        <taxon>Gulosibacter</taxon>
    </lineage>
</organism>